<evidence type="ECO:0000313" key="1">
    <source>
        <dbReference type="EMBL" id="MBX52882.1"/>
    </source>
</evidence>
<dbReference type="AlphaFoldDB" id="A0A2P2PDU5"/>
<dbReference type="EMBL" id="GGEC01072398">
    <property type="protein sequence ID" value="MBX52882.1"/>
    <property type="molecule type" value="Transcribed_RNA"/>
</dbReference>
<protein>
    <submittedName>
        <fullName evidence="1">Uncharacterized protein</fullName>
    </submittedName>
</protein>
<accession>A0A2P2PDU5</accession>
<proteinExistence type="predicted"/>
<organism evidence="1">
    <name type="scientific">Rhizophora mucronata</name>
    <name type="common">Asiatic mangrove</name>
    <dbReference type="NCBI Taxonomy" id="61149"/>
    <lineage>
        <taxon>Eukaryota</taxon>
        <taxon>Viridiplantae</taxon>
        <taxon>Streptophyta</taxon>
        <taxon>Embryophyta</taxon>
        <taxon>Tracheophyta</taxon>
        <taxon>Spermatophyta</taxon>
        <taxon>Magnoliopsida</taxon>
        <taxon>eudicotyledons</taxon>
        <taxon>Gunneridae</taxon>
        <taxon>Pentapetalae</taxon>
        <taxon>rosids</taxon>
        <taxon>fabids</taxon>
        <taxon>Malpighiales</taxon>
        <taxon>Rhizophoraceae</taxon>
        <taxon>Rhizophora</taxon>
    </lineage>
</organism>
<name>A0A2P2PDU5_RHIMU</name>
<reference evidence="1" key="1">
    <citation type="submission" date="2018-02" db="EMBL/GenBank/DDBJ databases">
        <title>Rhizophora mucronata_Transcriptome.</title>
        <authorList>
            <person name="Meera S.P."/>
            <person name="Sreeshan A."/>
            <person name="Augustine A."/>
        </authorList>
    </citation>
    <scope>NUCLEOTIDE SEQUENCE</scope>
    <source>
        <tissue evidence="1">Leaf</tissue>
    </source>
</reference>
<sequence>MSQFSFSCYAVLFCSSQFQGKYVIFS</sequence>